<accession>A0A8S4ERM8</accession>
<evidence type="ECO:0000313" key="2">
    <source>
        <dbReference type="Proteomes" id="UP000653454"/>
    </source>
</evidence>
<protein>
    <submittedName>
        <fullName evidence="1">(diamondback moth) hypothetical protein</fullName>
    </submittedName>
</protein>
<sequence>MRKATIILLTAVFTIVVAEGQFYVPRAYYTIDAEGHASLPVPLRRLRRAASFYPQPLPAGDIADDAHTANEGTGSVRAVSGRGRRHYPALPLAGHGSFRY</sequence>
<organism evidence="1 2">
    <name type="scientific">Plutella xylostella</name>
    <name type="common">Diamondback moth</name>
    <name type="synonym">Plutella maculipennis</name>
    <dbReference type="NCBI Taxonomy" id="51655"/>
    <lineage>
        <taxon>Eukaryota</taxon>
        <taxon>Metazoa</taxon>
        <taxon>Ecdysozoa</taxon>
        <taxon>Arthropoda</taxon>
        <taxon>Hexapoda</taxon>
        <taxon>Insecta</taxon>
        <taxon>Pterygota</taxon>
        <taxon>Neoptera</taxon>
        <taxon>Endopterygota</taxon>
        <taxon>Lepidoptera</taxon>
        <taxon>Glossata</taxon>
        <taxon>Ditrysia</taxon>
        <taxon>Yponomeutoidea</taxon>
        <taxon>Plutellidae</taxon>
        <taxon>Plutella</taxon>
    </lineage>
</organism>
<evidence type="ECO:0000313" key="1">
    <source>
        <dbReference type="EMBL" id="CAG9117607.1"/>
    </source>
</evidence>
<comment type="caution">
    <text evidence="1">The sequence shown here is derived from an EMBL/GenBank/DDBJ whole genome shotgun (WGS) entry which is preliminary data.</text>
</comment>
<keyword evidence="2" id="KW-1185">Reference proteome</keyword>
<dbReference type="OrthoDB" id="6783084at2759"/>
<reference evidence="1" key="1">
    <citation type="submission" date="2020-11" db="EMBL/GenBank/DDBJ databases">
        <authorList>
            <person name="Whiteford S."/>
        </authorList>
    </citation>
    <scope>NUCLEOTIDE SEQUENCE</scope>
</reference>
<dbReference type="EMBL" id="CAJHNJ030000020">
    <property type="protein sequence ID" value="CAG9117607.1"/>
    <property type="molecule type" value="Genomic_DNA"/>
</dbReference>
<name>A0A8S4ERM8_PLUXY</name>
<dbReference type="AlphaFoldDB" id="A0A8S4ERM8"/>
<dbReference type="Proteomes" id="UP000653454">
    <property type="component" value="Unassembled WGS sequence"/>
</dbReference>
<dbReference type="KEGG" id="pxy:105389156"/>
<proteinExistence type="predicted"/>
<gene>
    <name evidence="1" type="ORF">PLXY2_LOCUS6283</name>
</gene>